<feature type="compositionally biased region" description="Basic and acidic residues" evidence="5">
    <location>
        <begin position="196"/>
        <end position="208"/>
    </location>
</feature>
<dbReference type="CDD" id="cd22212">
    <property type="entry name" value="NDFIP-like"/>
    <property type="match status" value="1"/>
</dbReference>
<feature type="compositionally biased region" description="Acidic residues" evidence="5">
    <location>
        <begin position="87"/>
        <end position="98"/>
    </location>
</feature>
<feature type="region of interest" description="Disordered" evidence="5">
    <location>
        <begin position="1"/>
        <end position="158"/>
    </location>
</feature>
<evidence type="ECO:0000313" key="7">
    <source>
        <dbReference type="EMBL" id="KZZ86880.1"/>
    </source>
</evidence>
<accession>A0A166MZJ7</accession>
<dbReference type="Pfam" id="PF10176">
    <property type="entry name" value="NEDD4_Bsd2"/>
    <property type="match status" value="1"/>
</dbReference>
<dbReference type="GO" id="GO:0005783">
    <property type="term" value="C:endoplasmic reticulum"/>
    <property type="evidence" value="ECO:0007669"/>
    <property type="project" value="TreeGrafter"/>
</dbReference>
<organism evidence="7 8">
    <name type="scientific">Ascosphaera apis ARSEF 7405</name>
    <dbReference type="NCBI Taxonomy" id="392613"/>
    <lineage>
        <taxon>Eukaryota</taxon>
        <taxon>Fungi</taxon>
        <taxon>Dikarya</taxon>
        <taxon>Ascomycota</taxon>
        <taxon>Pezizomycotina</taxon>
        <taxon>Eurotiomycetes</taxon>
        <taxon>Eurotiomycetidae</taxon>
        <taxon>Onygenales</taxon>
        <taxon>Ascosphaeraceae</taxon>
        <taxon>Ascosphaera</taxon>
    </lineage>
</organism>
<feature type="compositionally biased region" description="Polar residues" evidence="5">
    <location>
        <begin position="49"/>
        <end position="68"/>
    </location>
</feature>
<dbReference type="GO" id="GO:0030001">
    <property type="term" value="P:metal ion transport"/>
    <property type="evidence" value="ECO:0007669"/>
    <property type="project" value="InterPro"/>
</dbReference>
<evidence type="ECO:0000313" key="8">
    <source>
        <dbReference type="Proteomes" id="UP000242877"/>
    </source>
</evidence>
<gene>
    <name evidence="7" type="ORF">AAP_06144</name>
</gene>
<dbReference type="GO" id="GO:0006511">
    <property type="term" value="P:ubiquitin-dependent protein catabolic process"/>
    <property type="evidence" value="ECO:0007669"/>
    <property type="project" value="TreeGrafter"/>
</dbReference>
<evidence type="ECO:0000256" key="1">
    <source>
        <dbReference type="ARBA" id="ARBA00004141"/>
    </source>
</evidence>
<dbReference type="PANTHER" id="PTHR13396:SF5">
    <property type="entry name" value="NEDD4 FAMILY INTERACTING PROTEIN"/>
    <property type="match status" value="1"/>
</dbReference>
<dbReference type="PANTHER" id="PTHR13396">
    <property type="entry name" value="NEDD4 FAMILY INTERACTING PROTEIN 1/2"/>
    <property type="match status" value="1"/>
</dbReference>
<proteinExistence type="predicted"/>
<feature type="compositionally biased region" description="Pro residues" evidence="5">
    <location>
        <begin position="24"/>
        <end position="48"/>
    </location>
</feature>
<evidence type="ECO:0000256" key="2">
    <source>
        <dbReference type="ARBA" id="ARBA00022692"/>
    </source>
</evidence>
<sequence length="421" mass="44758">MTAHQYRRVDSEDIDDEEGIHLTPQPPQQIPSSPPPPFHSRTPSPQPLHNPTQQSRRRPNQTNGQYSAVPSADTHDDVEQTLADTFGADDDAEDDLHEPDDRQRLMRGNPTLPPPSSSFASYAAAHDTASALSGDGSSSQSLQSAPVAPTPTSPSFFDRMRGRISSLSRSPAGNIAGRVMGGGSANDGVFANLSAKPERGDEREKAEDLPPTYEQAAADATPPYWETTIIAPGLTGDEVYVEGLPVGSIFSFIWNAMISTSFQLVGFLLTYLLHTTHAAKNGSRAGLGLTLVQYGFYMKSSSSDDDAGNPGYDDPNPTGEGGSTGFAPPDPNSHTFDPSNVDASAAAAAAAASSSSHSVTGELSTTDLLSYILMIVGWFILIRALSDYVRARKHEQLILASPERGLPVPVIAEGERAETVV</sequence>
<dbReference type="AlphaFoldDB" id="A0A166MZJ7"/>
<evidence type="ECO:0000256" key="4">
    <source>
        <dbReference type="ARBA" id="ARBA00023136"/>
    </source>
</evidence>
<reference evidence="7 8" key="1">
    <citation type="journal article" date="2016" name="Genome Biol. Evol.">
        <title>Divergent and convergent evolution of fungal pathogenicity.</title>
        <authorList>
            <person name="Shang Y."/>
            <person name="Xiao G."/>
            <person name="Zheng P."/>
            <person name="Cen K."/>
            <person name="Zhan S."/>
            <person name="Wang C."/>
        </authorList>
    </citation>
    <scope>NUCLEOTIDE SEQUENCE [LARGE SCALE GENOMIC DNA]</scope>
    <source>
        <strain evidence="7 8">ARSEF 7405</strain>
    </source>
</reference>
<protein>
    <submittedName>
        <fullName evidence="7">Metal homeostatis protein bsd2</fullName>
    </submittedName>
</protein>
<dbReference type="GO" id="GO:0005794">
    <property type="term" value="C:Golgi apparatus"/>
    <property type="evidence" value="ECO:0007669"/>
    <property type="project" value="TreeGrafter"/>
</dbReference>
<dbReference type="GO" id="GO:0048471">
    <property type="term" value="C:perinuclear region of cytoplasm"/>
    <property type="evidence" value="ECO:0007669"/>
    <property type="project" value="TreeGrafter"/>
</dbReference>
<keyword evidence="2 6" id="KW-0812">Transmembrane</keyword>
<dbReference type="InterPro" id="IPR019325">
    <property type="entry name" value="NEDD4/Bsd2"/>
</dbReference>
<keyword evidence="4 6" id="KW-0472">Membrane</keyword>
<dbReference type="VEuPathDB" id="FungiDB:AAP_06144"/>
<dbReference type="GO" id="GO:0016020">
    <property type="term" value="C:membrane"/>
    <property type="evidence" value="ECO:0007669"/>
    <property type="project" value="UniProtKB-SubCell"/>
</dbReference>
<keyword evidence="8" id="KW-1185">Reference proteome</keyword>
<comment type="caution">
    <text evidence="7">The sequence shown here is derived from an EMBL/GenBank/DDBJ whole genome shotgun (WGS) entry which is preliminary data.</text>
</comment>
<comment type="subcellular location">
    <subcellularLocation>
        <location evidence="1">Membrane</location>
        <topology evidence="1">Multi-pass membrane protein</topology>
    </subcellularLocation>
</comment>
<keyword evidence="3 6" id="KW-1133">Transmembrane helix</keyword>
<evidence type="ECO:0000256" key="3">
    <source>
        <dbReference type="ARBA" id="ARBA00022989"/>
    </source>
</evidence>
<dbReference type="EMBL" id="AZGZ01000044">
    <property type="protein sequence ID" value="KZZ86880.1"/>
    <property type="molecule type" value="Genomic_DNA"/>
</dbReference>
<evidence type="ECO:0000256" key="5">
    <source>
        <dbReference type="SAM" id="MobiDB-lite"/>
    </source>
</evidence>
<evidence type="ECO:0000256" key="6">
    <source>
        <dbReference type="SAM" id="Phobius"/>
    </source>
</evidence>
<dbReference type="OrthoDB" id="10003116at2759"/>
<feature type="transmembrane region" description="Helical" evidence="6">
    <location>
        <begin position="368"/>
        <end position="386"/>
    </location>
</feature>
<feature type="region of interest" description="Disordered" evidence="5">
    <location>
        <begin position="302"/>
        <end position="339"/>
    </location>
</feature>
<dbReference type="GO" id="GO:0007034">
    <property type="term" value="P:vacuolar transport"/>
    <property type="evidence" value="ECO:0007669"/>
    <property type="project" value="InterPro"/>
</dbReference>
<name>A0A166MZJ7_9EURO</name>
<feature type="region of interest" description="Disordered" evidence="5">
    <location>
        <begin position="194"/>
        <end position="215"/>
    </location>
</feature>
<feature type="compositionally biased region" description="Low complexity" evidence="5">
    <location>
        <begin position="117"/>
        <end position="147"/>
    </location>
</feature>
<dbReference type="Proteomes" id="UP000242877">
    <property type="component" value="Unassembled WGS sequence"/>
</dbReference>
<dbReference type="GO" id="GO:0031398">
    <property type="term" value="P:positive regulation of protein ubiquitination"/>
    <property type="evidence" value="ECO:0007669"/>
    <property type="project" value="TreeGrafter"/>
</dbReference>